<dbReference type="FunFam" id="1.10.630.10:FF:000126">
    <property type="entry name" value="Predicted protein"/>
    <property type="match status" value="1"/>
</dbReference>
<gene>
    <name evidence="11" type="ORF">ZOSMA_24G00700</name>
</gene>
<feature type="binding site" description="axial binding residue" evidence="8">
    <location>
        <position position="454"/>
    </location>
    <ligand>
        <name>heme</name>
        <dbReference type="ChEBI" id="CHEBI:30413"/>
    </ligand>
    <ligandPart>
        <name>Fe</name>
        <dbReference type="ChEBI" id="CHEBI:18248"/>
    </ligandPart>
</feature>
<keyword evidence="12" id="KW-1185">Reference proteome</keyword>
<dbReference type="GO" id="GO:0016020">
    <property type="term" value="C:membrane"/>
    <property type="evidence" value="ECO:0000318"/>
    <property type="project" value="GO_Central"/>
</dbReference>
<evidence type="ECO:0000256" key="3">
    <source>
        <dbReference type="ARBA" id="ARBA00022617"/>
    </source>
</evidence>
<evidence type="ECO:0008006" key="13">
    <source>
        <dbReference type="Google" id="ProtNLM"/>
    </source>
</evidence>
<evidence type="ECO:0000256" key="5">
    <source>
        <dbReference type="ARBA" id="ARBA00023002"/>
    </source>
</evidence>
<dbReference type="PANTHER" id="PTHR47951">
    <property type="entry name" value="OS08G0547900 PROTEIN"/>
    <property type="match status" value="1"/>
</dbReference>
<feature type="transmembrane region" description="Helical" evidence="10">
    <location>
        <begin position="20"/>
        <end position="39"/>
    </location>
</feature>
<proteinExistence type="inferred from homology"/>
<dbReference type="EMBL" id="LFYR01000864">
    <property type="protein sequence ID" value="KMZ68049.1"/>
    <property type="molecule type" value="Genomic_DNA"/>
</dbReference>
<dbReference type="InterPro" id="IPR001128">
    <property type="entry name" value="Cyt_P450"/>
</dbReference>
<comment type="cofactor">
    <cofactor evidence="1 8">
        <name>heme</name>
        <dbReference type="ChEBI" id="CHEBI:30413"/>
    </cofactor>
</comment>
<protein>
    <recommendedName>
        <fullName evidence="13">Cytochrome P450</fullName>
    </recommendedName>
</protein>
<dbReference type="OrthoDB" id="6764281at2759"/>
<dbReference type="CDD" id="cd11073">
    <property type="entry name" value="CYP76-like"/>
    <property type="match status" value="1"/>
</dbReference>
<evidence type="ECO:0000256" key="4">
    <source>
        <dbReference type="ARBA" id="ARBA00022723"/>
    </source>
</evidence>
<evidence type="ECO:0000256" key="2">
    <source>
        <dbReference type="ARBA" id="ARBA00010617"/>
    </source>
</evidence>
<organism evidence="11 12">
    <name type="scientific">Zostera marina</name>
    <name type="common">Eelgrass</name>
    <dbReference type="NCBI Taxonomy" id="29655"/>
    <lineage>
        <taxon>Eukaryota</taxon>
        <taxon>Viridiplantae</taxon>
        <taxon>Streptophyta</taxon>
        <taxon>Embryophyta</taxon>
        <taxon>Tracheophyta</taxon>
        <taxon>Spermatophyta</taxon>
        <taxon>Magnoliopsida</taxon>
        <taxon>Liliopsida</taxon>
        <taxon>Zosteraceae</taxon>
        <taxon>Zostera</taxon>
    </lineage>
</organism>
<reference evidence="12" key="1">
    <citation type="journal article" date="2016" name="Nature">
        <title>The genome of the seagrass Zostera marina reveals angiosperm adaptation to the sea.</title>
        <authorList>
            <person name="Olsen J.L."/>
            <person name="Rouze P."/>
            <person name="Verhelst B."/>
            <person name="Lin Y.-C."/>
            <person name="Bayer T."/>
            <person name="Collen J."/>
            <person name="Dattolo E."/>
            <person name="De Paoli E."/>
            <person name="Dittami S."/>
            <person name="Maumus F."/>
            <person name="Michel G."/>
            <person name="Kersting A."/>
            <person name="Lauritano C."/>
            <person name="Lohaus R."/>
            <person name="Toepel M."/>
            <person name="Tonon T."/>
            <person name="Vanneste K."/>
            <person name="Amirebrahimi M."/>
            <person name="Brakel J."/>
            <person name="Bostroem C."/>
            <person name="Chovatia M."/>
            <person name="Grimwood J."/>
            <person name="Jenkins J.W."/>
            <person name="Jueterbock A."/>
            <person name="Mraz A."/>
            <person name="Stam W.T."/>
            <person name="Tice H."/>
            <person name="Bornberg-Bauer E."/>
            <person name="Green P.J."/>
            <person name="Pearson G.A."/>
            <person name="Procaccini G."/>
            <person name="Duarte C.M."/>
            <person name="Schmutz J."/>
            <person name="Reusch T.B.H."/>
            <person name="Van de Peer Y."/>
        </authorList>
    </citation>
    <scope>NUCLEOTIDE SEQUENCE [LARGE SCALE GENOMIC DNA]</scope>
    <source>
        <strain evidence="12">cv. Finnish</strain>
    </source>
</reference>
<keyword evidence="3 8" id="KW-0349">Heme</keyword>
<evidence type="ECO:0000256" key="9">
    <source>
        <dbReference type="RuleBase" id="RU000461"/>
    </source>
</evidence>
<evidence type="ECO:0000256" key="7">
    <source>
        <dbReference type="ARBA" id="ARBA00023033"/>
    </source>
</evidence>
<dbReference type="OMA" id="ATIWGRM"/>
<dbReference type="PRINTS" id="PR00463">
    <property type="entry name" value="EP450I"/>
</dbReference>
<name>A0A0K9PGE3_ZOSMR</name>
<dbReference type="SUPFAM" id="SSF48264">
    <property type="entry name" value="Cytochrome P450"/>
    <property type="match status" value="1"/>
</dbReference>
<keyword evidence="6 8" id="KW-0408">Iron</keyword>
<dbReference type="PANTHER" id="PTHR47951:SF3">
    <property type="entry name" value="CYTOCHROME P450, FAMILY 706, SUBFAMILY A, POLYPEPTIDE 4"/>
    <property type="match status" value="1"/>
</dbReference>
<keyword evidence="10" id="KW-0472">Membrane</keyword>
<dbReference type="Gene3D" id="1.10.630.10">
    <property type="entry name" value="Cytochrome P450"/>
    <property type="match status" value="1"/>
</dbReference>
<dbReference type="GO" id="GO:0005506">
    <property type="term" value="F:iron ion binding"/>
    <property type="evidence" value="ECO:0007669"/>
    <property type="project" value="InterPro"/>
</dbReference>
<dbReference type="Proteomes" id="UP000036987">
    <property type="component" value="Unassembled WGS sequence"/>
</dbReference>
<dbReference type="Pfam" id="PF00067">
    <property type="entry name" value="p450"/>
    <property type="match status" value="1"/>
</dbReference>
<dbReference type="InterPro" id="IPR017972">
    <property type="entry name" value="Cyt_P450_CS"/>
</dbReference>
<dbReference type="InterPro" id="IPR036396">
    <property type="entry name" value="Cyt_P450_sf"/>
</dbReference>
<keyword evidence="7 9" id="KW-0503">Monooxygenase</keyword>
<dbReference type="GO" id="GO:0016709">
    <property type="term" value="F:oxidoreductase activity, acting on paired donors, with incorporation or reduction of molecular oxygen, NAD(P)H as one donor, and incorporation of one atom of oxygen"/>
    <property type="evidence" value="ECO:0000318"/>
    <property type="project" value="GO_Central"/>
</dbReference>
<evidence type="ECO:0000256" key="8">
    <source>
        <dbReference type="PIRSR" id="PIRSR602401-1"/>
    </source>
</evidence>
<dbReference type="AlphaFoldDB" id="A0A0K9PGE3"/>
<evidence type="ECO:0000313" key="12">
    <source>
        <dbReference type="Proteomes" id="UP000036987"/>
    </source>
</evidence>
<evidence type="ECO:0000313" key="11">
    <source>
        <dbReference type="EMBL" id="KMZ68049.1"/>
    </source>
</evidence>
<dbReference type="PRINTS" id="PR00385">
    <property type="entry name" value="P450"/>
</dbReference>
<dbReference type="PROSITE" id="PS00086">
    <property type="entry name" value="CYTOCHROME_P450"/>
    <property type="match status" value="1"/>
</dbReference>
<keyword evidence="10" id="KW-0812">Transmembrane</keyword>
<comment type="caution">
    <text evidence="11">The sequence shown here is derived from an EMBL/GenBank/DDBJ whole genome shotgun (WGS) entry which is preliminary data.</text>
</comment>
<dbReference type="GO" id="GO:0020037">
    <property type="term" value="F:heme binding"/>
    <property type="evidence" value="ECO:0007669"/>
    <property type="project" value="InterPro"/>
</dbReference>
<evidence type="ECO:0000256" key="1">
    <source>
        <dbReference type="ARBA" id="ARBA00001971"/>
    </source>
</evidence>
<keyword evidence="10" id="KW-1133">Transmembrane helix</keyword>
<evidence type="ECO:0000256" key="10">
    <source>
        <dbReference type="SAM" id="Phobius"/>
    </source>
</evidence>
<keyword evidence="5 9" id="KW-0560">Oxidoreductase</keyword>
<dbReference type="STRING" id="29655.A0A0K9PGE3"/>
<sequence>MKNFTFDFCLSMKDDPSPFVLIFSTLFIGILAIIIWSYLKRLKLSLPPGPIGLPLLGTLPFIDPQLHFYFTGLAKKYGPIISTYLGLKLVVVVSSSSLAREVLRDKDAIFANRDMPVSIYNLMYGGQDIAFTSNGPKLIMMRKIATQELLGGATLQAVQGLRKIEVRAMIKRVKDREGDVADLGVELFKTMFNLVTTMLWGGGMDKKGCAGLSAKEFLEFKDIISEMAILAGKPNLSDYLPFLKNLDLQGIKKESLIINRRFDGIFEQLMSDKASNIEQKDFLDVLLQIKKSGHEVGFTKDSIKAILLDFITAGSDTTSSTMEFAISEMLRNPDIMKKVQKELDTVVGYDKMVEETDVSELHYLHAVFEETLRLYPPVPFLIPHCNSEASTLGGYDIPKDTQVMVNVWAIQRDPQVWENPLVFKPERFIKDGGGKTYKSSDFTFLPFGSGRRMCVGMTLAHKMFMYAMASLLHSFEFRLRDGEELDFAQKFGMVLQKKTPLQVIPTPRLPTSQLYY</sequence>
<comment type="similarity">
    <text evidence="2 9">Belongs to the cytochrome P450 family.</text>
</comment>
<dbReference type="InterPro" id="IPR002401">
    <property type="entry name" value="Cyt_P450_E_grp-I"/>
</dbReference>
<evidence type="ECO:0000256" key="6">
    <source>
        <dbReference type="ARBA" id="ARBA00023004"/>
    </source>
</evidence>
<keyword evidence="4 8" id="KW-0479">Metal-binding</keyword>
<accession>A0A0K9PGE3</accession>